<reference evidence="1" key="1">
    <citation type="submission" date="2016-07" db="EMBL/GenBank/DDBJ databases">
        <authorList>
            <person name="Bretaudeau A."/>
        </authorList>
    </citation>
    <scope>NUCLEOTIDE SEQUENCE</scope>
    <source>
        <strain evidence="1">Rice</strain>
        <tissue evidence="1">Whole body</tissue>
    </source>
</reference>
<organism evidence="1">
    <name type="scientific">Spodoptera frugiperda</name>
    <name type="common">Fall armyworm</name>
    <dbReference type="NCBI Taxonomy" id="7108"/>
    <lineage>
        <taxon>Eukaryota</taxon>
        <taxon>Metazoa</taxon>
        <taxon>Ecdysozoa</taxon>
        <taxon>Arthropoda</taxon>
        <taxon>Hexapoda</taxon>
        <taxon>Insecta</taxon>
        <taxon>Pterygota</taxon>
        <taxon>Neoptera</taxon>
        <taxon>Endopterygota</taxon>
        <taxon>Lepidoptera</taxon>
        <taxon>Glossata</taxon>
        <taxon>Ditrysia</taxon>
        <taxon>Noctuoidea</taxon>
        <taxon>Noctuidae</taxon>
        <taxon>Amphipyrinae</taxon>
        <taxon>Spodoptera</taxon>
    </lineage>
</organism>
<name>A0A2H1WUC0_SPOFR</name>
<proteinExistence type="predicted"/>
<dbReference type="EMBL" id="ODYU01011082">
    <property type="protein sequence ID" value="SOQ56597.1"/>
    <property type="molecule type" value="Genomic_DNA"/>
</dbReference>
<sequence length="350" mass="38707">MVSKPMVLAAEPILIRVCMKCVRTLTGLNSIRPVVLAHPSLVHPQGKFNRSTWHFIPAKLHEQVSGLQVPLQAQPQNSRDVLMSLHSSFSYPSIFRTPAALSLSSLEDSDTPCNECRSLFSCCNICLCSLLCSKACSARSHREATFTTDLAVPTSRNRVGRLARRRQVLTRDNEKDRWQTRARCTEGPSEFSSVWAALFDVTLPLPARRAPALRPSAPRPPVELAQARSVSCECNDTNVEAFVGCDKDDTAARSLSTLKAWIDKSLPSEHATYYQQTIGRLQLIYNDSLSKYAGGLCTYLSIKKKTLSQILQKSLFYENEVAGSRNSPNYDDCTIGAVARVSLKSTSNGH</sequence>
<evidence type="ECO:0000313" key="1">
    <source>
        <dbReference type="EMBL" id="SOQ56597.1"/>
    </source>
</evidence>
<protein>
    <submittedName>
        <fullName evidence="1">SFRICE_024688</fullName>
    </submittedName>
</protein>
<gene>
    <name evidence="1" type="ORF">SFRICE_024688</name>
</gene>
<dbReference type="AlphaFoldDB" id="A0A2H1WUC0"/>
<accession>A0A2H1WUC0</accession>